<feature type="region of interest" description="Disordered" evidence="2">
    <location>
        <begin position="1"/>
        <end position="33"/>
    </location>
</feature>
<feature type="coiled-coil region" evidence="1">
    <location>
        <begin position="214"/>
        <end position="241"/>
    </location>
</feature>
<feature type="region of interest" description="Disordered" evidence="2">
    <location>
        <begin position="163"/>
        <end position="190"/>
    </location>
</feature>
<gene>
    <name evidence="3" type="ORF">SCF082_LOCUS11214</name>
</gene>
<dbReference type="Proteomes" id="UP001642464">
    <property type="component" value="Unassembled WGS sequence"/>
</dbReference>
<reference evidence="3 4" key="1">
    <citation type="submission" date="2024-02" db="EMBL/GenBank/DDBJ databases">
        <authorList>
            <person name="Chen Y."/>
            <person name="Shah S."/>
            <person name="Dougan E. K."/>
            <person name="Thang M."/>
            <person name="Chan C."/>
        </authorList>
    </citation>
    <scope>NUCLEOTIDE SEQUENCE [LARGE SCALE GENOMIC DNA]</scope>
</reference>
<evidence type="ECO:0000256" key="1">
    <source>
        <dbReference type="SAM" id="Coils"/>
    </source>
</evidence>
<name>A0ABP0JBP3_9DINO</name>
<keyword evidence="1" id="KW-0175">Coiled coil</keyword>
<dbReference type="EMBL" id="CAXAMM010006649">
    <property type="protein sequence ID" value="CAK9011721.1"/>
    <property type="molecule type" value="Genomic_DNA"/>
</dbReference>
<protein>
    <submittedName>
        <fullName evidence="3">Uncharacterized protein</fullName>
    </submittedName>
</protein>
<sequence length="332" mass="36933">MGNGDRGEGNGPSPVVVPMAMGGGSDKKRGGGTRIRVVQQPDETFYKDEGGKANHMLTVIRVDGLKKLQRFGGKVVINPRLCYESGAEVEDGDEIFKVMGIEPKAVVSADQDVVVKFRIEKVSRRKDGQRFKVWFDTEFDSIAGCYTSPVTVLSKRKFTSQNQRANGNALKNRESPKRARSASASLAYGRRGSHPVTKAEVLSAEAVATMRQALRVLETKVVSLSDRVLVLEKENADLKRRCIREDDTEVAEEKEDEIDMDEYQPHHHHHQTLMQPCISKFHFATADCDPVTDDFMNTFSEPPVNRVGIKSFPSTELDFNFGLPSGAEHHLL</sequence>
<accession>A0ABP0JBP3</accession>
<evidence type="ECO:0000313" key="4">
    <source>
        <dbReference type="Proteomes" id="UP001642464"/>
    </source>
</evidence>
<organism evidence="3 4">
    <name type="scientific">Durusdinium trenchii</name>
    <dbReference type="NCBI Taxonomy" id="1381693"/>
    <lineage>
        <taxon>Eukaryota</taxon>
        <taxon>Sar</taxon>
        <taxon>Alveolata</taxon>
        <taxon>Dinophyceae</taxon>
        <taxon>Suessiales</taxon>
        <taxon>Symbiodiniaceae</taxon>
        <taxon>Durusdinium</taxon>
    </lineage>
</organism>
<proteinExistence type="predicted"/>
<comment type="caution">
    <text evidence="3">The sequence shown here is derived from an EMBL/GenBank/DDBJ whole genome shotgun (WGS) entry which is preliminary data.</text>
</comment>
<evidence type="ECO:0000313" key="3">
    <source>
        <dbReference type="EMBL" id="CAK9011721.1"/>
    </source>
</evidence>
<evidence type="ECO:0000256" key="2">
    <source>
        <dbReference type="SAM" id="MobiDB-lite"/>
    </source>
</evidence>
<keyword evidence="4" id="KW-1185">Reference proteome</keyword>